<evidence type="ECO:0000313" key="8">
    <source>
        <dbReference type="Proteomes" id="UP000282892"/>
    </source>
</evidence>
<organism evidence="7 8">
    <name type="scientific">Neobacillus mesonae</name>
    <dbReference type="NCBI Taxonomy" id="1193713"/>
    <lineage>
        <taxon>Bacteria</taxon>
        <taxon>Bacillati</taxon>
        <taxon>Bacillota</taxon>
        <taxon>Bacilli</taxon>
        <taxon>Bacillales</taxon>
        <taxon>Bacillaceae</taxon>
        <taxon>Neobacillus</taxon>
    </lineage>
</organism>
<evidence type="ECO:0000256" key="1">
    <source>
        <dbReference type="ARBA" id="ARBA00005417"/>
    </source>
</evidence>
<evidence type="ECO:0000256" key="5">
    <source>
        <dbReference type="ARBA" id="ARBA00022970"/>
    </source>
</evidence>
<reference evidence="7 8" key="1">
    <citation type="submission" date="2017-07" db="EMBL/GenBank/DDBJ databases">
        <title>The complete genome sequence of Bacillus mesonae strain H20-5, an efficient strain improving plant abiotic stress resistance.</title>
        <authorList>
            <person name="Kim S.Y."/>
            <person name="Song H."/>
            <person name="Sang M.K."/>
            <person name="Weon H.-Y."/>
            <person name="Song J."/>
        </authorList>
    </citation>
    <scope>NUCLEOTIDE SEQUENCE [LARGE SCALE GENOMIC DNA]</scope>
    <source>
        <strain evidence="7 8">H20-5</strain>
    </source>
</reference>
<keyword evidence="5" id="KW-0029">Amino-acid transport</keyword>
<dbReference type="PROSITE" id="PS00211">
    <property type="entry name" value="ABC_TRANSPORTER_1"/>
    <property type="match status" value="1"/>
</dbReference>
<keyword evidence="3" id="KW-0547">Nucleotide-binding</keyword>
<dbReference type="InterPro" id="IPR052156">
    <property type="entry name" value="BCAA_Transport_ATP-bd_LivF"/>
</dbReference>
<dbReference type="GO" id="GO:0016887">
    <property type="term" value="F:ATP hydrolysis activity"/>
    <property type="evidence" value="ECO:0007669"/>
    <property type="project" value="InterPro"/>
</dbReference>
<dbReference type="PROSITE" id="PS50893">
    <property type="entry name" value="ABC_TRANSPORTER_2"/>
    <property type="match status" value="1"/>
</dbReference>
<dbReference type="GO" id="GO:0005524">
    <property type="term" value="F:ATP binding"/>
    <property type="evidence" value="ECO:0007669"/>
    <property type="project" value="UniProtKB-KW"/>
</dbReference>
<dbReference type="SMART" id="SM00382">
    <property type="entry name" value="AAA"/>
    <property type="match status" value="1"/>
</dbReference>
<dbReference type="OrthoDB" id="9776369at2"/>
<dbReference type="InterPro" id="IPR017871">
    <property type="entry name" value="ABC_transporter-like_CS"/>
</dbReference>
<keyword evidence="8" id="KW-1185">Reference proteome</keyword>
<accession>A0A3Q9QT46</accession>
<dbReference type="Pfam" id="PF00005">
    <property type="entry name" value="ABC_tran"/>
    <property type="match status" value="1"/>
</dbReference>
<evidence type="ECO:0000256" key="2">
    <source>
        <dbReference type="ARBA" id="ARBA00022448"/>
    </source>
</evidence>
<dbReference type="Gene3D" id="3.40.50.300">
    <property type="entry name" value="P-loop containing nucleotide triphosphate hydrolases"/>
    <property type="match status" value="1"/>
</dbReference>
<dbReference type="EMBL" id="CP022572">
    <property type="protein sequence ID" value="AZU61587.1"/>
    <property type="molecule type" value="Genomic_DNA"/>
</dbReference>
<dbReference type="RefSeq" id="WP_066396473.1">
    <property type="nucleotide sequence ID" value="NZ_CP022572.1"/>
</dbReference>
<dbReference type="PANTHER" id="PTHR43820">
    <property type="entry name" value="HIGH-AFFINITY BRANCHED-CHAIN AMINO ACID TRANSPORT ATP-BINDING PROTEIN LIVF"/>
    <property type="match status" value="1"/>
</dbReference>
<dbReference type="AlphaFoldDB" id="A0A3Q9QT46"/>
<sequence length="246" mass="27134">MLKVENLHTYHGFLHVLQGIDFELNEGELLAIVGSNGAGKSTLLGTLAGIYSPKEGSVTYKGEDITKYNVQKVVAKGICLVPERRQIFSSLSVKDNLLLGAYHRYQKDKKNIQNEYEEIVELFPRLKQMLDRPGGLLSGGEQQMLAIGRGLMAKPKVLMLDEPSLGLAPLIVKDIMNILKRLTKEMGTTIILVEQNVKAALKVADRGCVLAHGKMAISGTAEELLKNPKVQEAYFGKTNQTETLTR</sequence>
<protein>
    <submittedName>
        <fullName evidence="7">ABC transporter ATP-binding protein</fullName>
    </submittedName>
</protein>
<evidence type="ECO:0000259" key="6">
    <source>
        <dbReference type="PROSITE" id="PS50893"/>
    </source>
</evidence>
<comment type="similarity">
    <text evidence="1">Belongs to the ABC transporter superfamily.</text>
</comment>
<dbReference type="Proteomes" id="UP000282892">
    <property type="component" value="Chromosome"/>
</dbReference>
<proteinExistence type="inferred from homology"/>
<feature type="domain" description="ABC transporter" evidence="6">
    <location>
        <begin position="2"/>
        <end position="237"/>
    </location>
</feature>
<keyword evidence="4 7" id="KW-0067">ATP-binding</keyword>
<evidence type="ECO:0000256" key="3">
    <source>
        <dbReference type="ARBA" id="ARBA00022741"/>
    </source>
</evidence>
<evidence type="ECO:0000256" key="4">
    <source>
        <dbReference type="ARBA" id="ARBA00022840"/>
    </source>
</evidence>
<dbReference type="InterPro" id="IPR003593">
    <property type="entry name" value="AAA+_ATPase"/>
</dbReference>
<dbReference type="GO" id="GO:0015807">
    <property type="term" value="P:L-amino acid transport"/>
    <property type="evidence" value="ECO:0007669"/>
    <property type="project" value="TreeGrafter"/>
</dbReference>
<keyword evidence="2" id="KW-0813">Transport</keyword>
<dbReference type="KEGG" id="nmk:CHR53_10050"/>
<dbReference type="STRING" id="1193713.GCA_001636315_04445"/>
<dbReference type="CDD" id="cd03224">
    <property type="entry name" value="ABC_TM1139_LivF_branched"/>
    <property type="match status" value="1"/>
</dbReference>
<evidence type="ECO:0000313" key="7">
    <source>
        <dbReference type="EMBL" id="AZU61587.1"/>
    </source>
</evidence>
<dbReference type="PANTHER" id="PTHR43820:SF4">
    <property type="entry name" value="HIGH-AFFINITY BRANCHED-CHAIN AMINO ACID TRANSPORT ATP-BINDING PROTEIN LIVF"/>
    <property type="match status" value="1"/>
</dbReference>
<dbReference type="GO" id="GO:0015658">
    <property type="term" value="F:branched-chain amino acid transmembrane transporter activity"/>
    <property type="evidence" value="ECO:0007669"/>
    <property type="project" value="TreeGrafter"/>
</dbReference>
<dbReference type="InterPro" id="IPR027417">
    <property type="entry name" value="P-loop_NTPase"/>
</dbReference>
<dbReference type="SUPFAM" id="SSF52540">
    <property type="entry name" value="P-loop containing nucleoside triphosphate hydrolases"/>
    <property type="match status" value="1"/>
</dbReference>
<gene>
    <name evidence="7" type="primary">livF</name>
    <name evidence="7" type="ORF">CHR53_10050</name>
</gene>
<name>A0A3Q9QT46_9BACI</name>
<dbReference type="InterPro" id="IPR003439">
    <property type="entry name" value="ABC_transporter-like_ATP-bd"/>
</dbReference>